<sequence>MKRNKKLILGGIIILIGGMMMRFAWFFIYEQLSVVLILIGAGLFIGGVIYFVNALFQNK</sequence>
<keyword evidence="3" id="KW-1185">Reference proteome</keyword>
<keyword evidence="1" id="KW-0812">Transmembrane</keyword>
<accession>A0A4R1LQP3</accession>
<keyword evidence="1" id="KW-1133">Transmembrane helix</keyword>
<keyword evidence="1" id="KW-0472">Membrane</keyword>
<protein>
    <submittedName>
        <fullName evidence="2">Uncharacterized protein</fullName>
    </submittedName>
</protein>
<feature type="transmembrane region" description="Helical" evidence="1">
    <location>
        <begin position="7"/>
        <end position="28"/>
    </location>
</feature>
<comment type="caution">
    <text evidence="2">The sequence shown here is derived from an EMBL/GenBank/DDBJ whole genome shotgun (WGS) entry which is preliminary data.</text>
</comment>
<gene>
    <name evidence="2" type="ORF">C8N28_2551</name>
</gene>
<evidence type="ECO:0000313" key="2">
    <source>
        <dbReference type="EMBL" id="TCK80797.1"/>
    </source>
</evidence>
<organism evidence="2 3">
    <name type="scientific">Albibacterium bauzanense</name>
    <dbReference type="NCBI Taxonomy" id="653929"/>
    <lineage>
        <taxon>Bacteria</taxon>
        <taxon>Pseudomonadati</taxon>
        <taxon>Bacteroidota</taxon>
        <taxon>Sphingobacteriia</taxon>
        <taxon>Sphingobacteriales</taxon>
        <taxon>Sphingobacteriaceae</taxon>
        <taxon>Albibacterium</taxon>
    </lineage>
</organism>
<name>A0A4R1LQP3_9SPHI</name>
<dbReference type="Proteomes" id="UP000294616">
    <property type="component" value="Unassembled WGS sequence"/>
</dbReference>
<feature type="transmembrane region" description="Helical" evidence="1">
    <location>
        <begin position="34"/>
        <end position="56"/>
    </location>
</feature>
<dbReference type="EMBL" id="SMGO01000003">
    <property type="protein sequence ID" value="TCK80797.1"/>
    <property type="molecule type" value="Genomic_DNA"/>
</dbReference>
<evidence type="ECO:0000256" key="1">
    <source>
        <dbReference type="SAM" id="Phobius"/>
    </source>
</evidence>
<evidence type="ECO:0000313" key="3">
    <source>
        <dbReference type="Proteomes" id="UP000294616"/>
    </source>
</evidence>
<dbReference type="RefSeq" id="WP_132225449.1">
    <property type="nucleotide sequence ID" value="NZ_SMGO01000003.1"/>
</dbReference>
<proteinExistence type="predicted"/>
<reference evidence="2 3" key="1">
    <citation type="submission" date="2019-03" db="EMBL/GenBank/DDBJ databases">
        <title>Genomic Encyclopedia of Archaeal and Bacterial Type Strains, Phase II (KMG-II): from individual species to whole genera.</title>
        <authorList>
            <person name="Goeker M."/>
        </authorList>
    </citation>
    <scope>NUCLEOTIDE SEQUENCE [LARGE SCALE GENOMIC DNA]</scope>
    <source>
        <strain evidence="2 3">DSM 22554</strain>
    </source>
</reference>
<dbReference type="AlphaFoldDB" id="A0A4R1LQP3"/>